<sequence>MKYRLFSAALAGLVLTQLYQNCSQLGGFEALDSASTSASLGSVDMSHPAEKTVTLPTQRLQMVNKTYVATLLREVFYSTSTPVPNLEAIINQWVFFKGGQYGQGCDPYSSYSGYDCGGSIMNANLPYQMEDNTVRQSFNVQACENILGMDQAVAAVLQKVTNPSTAPTAAAVAQVYEMFYRGDDASPEVVASLIDMDRALAANAETPTNRWRAVILQVCESPGWQLQ</sequence>
<accession>A0ABT6DF36</accession>
<dbReference type="RefSeq" id="WP_277576873.1">
    <property type="nucleotide sequence ID" value="NZ_JANRMI010000001.1"/>
</dbReference>
<proteinExistence type="predicted"/>
<name>A0ABT6DF36_9BACT</name>
<comment type="caution">
    <text evidence="1">The sequence shown here is derived from an EMBL/GenBank/DDBJ whole genome shotgun (WGS) entry which is preliminary data.</text>
</comment>
<gene>
    <name evidence="1" type="ORF">NWE73_03425</name>
</gene>
<reference evidence="1" key="1">
    <citation type="submission" date="2022-08" db="EMBL/GenBank/DDBJ databases">
        <title>Novel Bdellovibrio Species Isolated from Svalbard: Designation Bdellovibrio svalbardensis.</title>
        <authorList>
            <person name="Mitchell R.J."/>
            <person name="Choi S.Y."/>
        </authorList>
    </citation>
    <scope>NUCLEOTIDE SEQUENCE</scope>
    <source>
        <strain evidence="1">PAP01</strain>
    </source>
</reference>
<evidence type="ECO:0000313" key="2">
    <source>
        <dbReference type="Proteomes" id="UP001152321"/>
    </source>
</evidence>
<evidence type="ECO:0000313" key="1">
    <source>
        <dbReference type="EMBL" id="MDG0815398.1"/>
    </source>
</evidence>
<protein>
    <submittedName>
        <fullName evidence="1">Uncharacterized protein</fullName>
    </submittedName>
</protein>
<dbReference type="EMBL" id="JANRMI010000001">
    <property type="protein sequence ID" value="MDG0815398.1"/>
    <property type="molecule type" value="Genomic_DNA"/>
</dbReference>
<organism evidence="1 2">
    <name type="scientific">Bdellovibrio svalbardensis</name>
    <dbReference type="NCBI Taxonomy" id="2972972"/>
    <lineage>
        <taxon>Bacteria</taxon>
        <taxon>Pseudomonadati</taxon>
        <taxon>Bdellovibrionota</taxon>
        <taxon>Bdellovibrionia</taxon>
        <taxon>Bdellovibrionales</taxon>
        <taxon>Pseudobdellovibrionaceae</taxon>
        <taxon>Bdellovibrio</taxon>
    </lineage>
</organism>
<keyword evidence="2" id="KW-1185">Reference proteome</keyword>
<dbReference type="Proteomes" id="UP001152321">
    <property type="component" value="Unassembled WGS sequence"/>
</dbReference>